<protein>
    <submittedName>
        <fullName evidence="1">Uncharacterized protein</fullName>
    </submittedName>
</protein>
<accession>A0A6J4RN14</accession>
<proteinExistence type="predicted"/>
<evidence type="ECO:0000313" key="1">
    <source>
        <dbReference type="EMBL" id="CAA9475104.1"/>
    </source>
</evidence>
<dbReference type="AlphaFoldDB" id="A0A6J4RN14"/>
<organism evidence="1">
    <name type="scientific">uncultured Solirubrobacteraceae bacterium</name>
    <dbReference type="NCBI Taxonomy" id="1162706"/>
    <lineage>
        <taxon>Bacteria</taxon>
        <taxon>Bacillati</taxon>
        <taxon>Actinomycetota</taxon>
        <taxon>Thermoleophilia</taxon>
        <taxon>Solirubrobacterales</taxon>
        <taxon>Solirubrobacteraceae</taxon>
        <taxon>environmental samples</taxon>
    </lineage>
</organism>
<name>A0A6J4RN14_9ACTN</name>
<dbReference type="EMBL" id="CADCVR010000009">
    <property type="protein sequence ID" value="CAA9475104.1"/>
    <property type="molecule type" value="Genomic_DNA"/>
</dbReference>
<sequence length="236" mass="24702">MADAARFPQPILYGSARDRVASGASRNVERAAPDPWNHSSRRLSMYRRVVAGSRIARARRRAMTWQIPVGSAGRRVADGAREVVLNGRANISTGSQGRDMGRIAATAMAATALLATGCGKDESYQNDPPPPSQIVLSATISEAEVSVSPKRFGAGPVSLIVSNQTGAAQQITFETTGGAGGFMQQTGPINPGDTATLKADVPEGKATVRVQSRGIEPAVLTVGAARPSARDELLRP</sequence>
<gene>
    <name evidence="1" type="ORF">AVDCRST_MAG53-222</name>
</gene>
<reference evidence="1" key="1">
    <citation type="submission" date="2020-02" db="EMBL/GenBank/DDBJ databases">
        <authorList>
            <person name="Meier V. D."/>
        </authorList>
    </citation>
    <scope>NUCLEOTIDE SEQUENCE</scope>
    <source>
        <strain evidence="1">AVDCRST_MAG53</strain>
    </source>
</reference>